<dbReference type="RefSeq" id="WP_071913137.1">
    <property type="nucleotide sequence ID" value="NZ_CP017637.1"/>
</dbReference>
<protein>
    <submittedName>
        <fullName evidence="1">Uncharacterized protein</fullName>
    </submittedName>
</protein>
<accession>A0A1L3FDS8</accession>
<name>A0A1L3FDS8_BRAJP</name>
<gene>
    <name evidence="1" type="ORF">BKD09_24005</name>
</gene>
<dbReference type="EMBL" id="CP017637">
    <property type="protein sequence ID" value="APG11402.1"/>
    <property type="molecule type" value="Genomic_DNA"/>
</dbReference>
<evidence type="ECO:0000313" key="1">
    <source>
        <dbReference type="EMBL" id="APG11402.1"/>
    </source>
</evidence>
<dbReference type="AlphaFoldDB" id="A0A1L3FDS8"/>
<sequence>MTKRPRPKGFNDPLYMPPDEILRALGRVAAVSAGIEDSLHALYWKMLGADDEAGKVVTGDMRASRMTEDILKLARAIKHPTESIDDLADLFADFREKNQRRNQVLHWIWDTQGVEAPGYKAKQRLSYTAAEVNDLADDLIWIETRLASHLLSSSSLQKEREKLGTDADLYAPLPLLKRG</sequence>
<evidence type="ECO:0000313" key="2">
    <source>
        <dbReference type="Proteomes" id="UP000181962"/>
    </source>
</evidence>
<reference evidence="1 2" key="1">
    <citation type="submission" date="2016-11" db="EMBL/GenBank/DDBJ databases">
        <title>Complete Genome Sequence of Bradyrhizobium sp. strain J5, an isolated from soybean nodule in Hokkaido.</title>
        <authorList>
            <person name="Kanehara K."/>
        </authorList>
    </citation>
    <scope>NUCLEOTIDE SEQUENCE [LARGE SCALE GENOMIC DNA]</scope>
    <source>
        <strain evidence="1 2">J5</strain>
    </source>
</reference>
<organism evidence="1 2">
    <name type="scientific">Bradyrhizobium japonicum</name>
    <dbReference type="NCBI Taxonomy" id="375"/>
    <lineage>
        <taxon>Bacteria</taxon>
        <taxon>Pseudomonadati</taxon>
        <taxon>Pseudomonadota</taxon>
        <taxon>Alphaproteobacteria</taxon>
        <taxon>Hyphomicrobiales</taxon>
        <taxon>Nitrobacteraceae</taxon>
        <taxon>Bradyrhizobium</taxon>
    </lineage>
</organism>
<dbReference type="Proteomes" id="UP000181962">
    <property type="component" value="Chromosome"/>
</dbReference>
<dbReference type="OrthoDB" id="9948328at2"/>
<proteinExistence type="predicted"/>